<reference evidence="1" key="1">
    <citation type="submission" date="2019-12" db="EMBL/GenBank/DDBJ databases">
        <title>An insight into the sialome of adult female Ixodes ricinus ticks feeding for 6 days.</title>
        <authorList>
            <person name="Perner J."/>
            <person name="Ribeiro J.M.C."/>
        </authorList>
    </citation>
    <scope>NUCLEOTIDE SEQUENCE</scope>
    <source>
        <strain evidence="1">Semi-engorged</strain>
        <tissue evidence="1">Salivary glands</tissue>
    </source>
</reference>
<dbReference type="AlphaFoldDB" id="A0A6B0UED9"/>
<sequence length="98" mass="11419">MPLLLPTLATLWVGRECALHWYQSIENFHFFKRGNMCTPPHIAWRVSDIALPERALSISTQRFILRVSLSYLCMTRLFMSSVLDKLVLVLLETILLRD</sequence>
<organism evidence="1">
    <name type="scientific">Ixodes ricinus</name>
    <name type="common">Common tick</name>
    <name type="synonym">Acarus ricinus</name>
    <dbReference type="NCBI Taxonomy" id="34613"/>
    <lineage>
        <taxon>Eukaryota</taxon>
        <taxon>Metazoa</taxon>
        <taxon>Ecdysozoa</taxon>
        <taxon>Arthropoda</taxon>
        <taxon>Chelicerata</taxon>
        <taxon>Arachnida</taxon>
        <taxon>Acari</taxon>
        <taxon>Parasitiformes</taxon>
        <taxon>Ixodida</taxon>
        <taxon>Ixodoidea</taxon>
        <taxon>Ixodidae</taxon>
        <taxon>Ixodinae</taxon>
        <taxon>Ixodes</taxon>
    </lineage>
</organism>
<proteinExistence type="predicted"/>
<accession>A0A6B0UED9</accession>
<name>A0A6B0UED9_IXORI</name>
<protein>
    <submittedName>
        <fullName evidence="1">Putative secreted protein</fullName>
    </submittedName>
</protein>
<evidence type="ECO:0000313" key="1">
    <source>
        <dbReference type="EMBL" id="MXU87750.1"/>
    </source>
</evidence>
<dbReference type="EMBL" id="GIFC01005667">
    <property type="protein sequence ID" value="MXU87750.1"/>
    <property type="molecule type" value="Transcribed_RNA"/>
</dbReference>